<dbReference type="InterPro" id="IPR009057">
    <property type="entry name" value="Homeodomain-like_sf"/>
</dbReference>
<evidence type="ECO:0000256" key="1">
    <source>
        <dbReference type="ARBA" id="ARBA00023125"/>
    </source>
</evidence>
<keyword evidence="1 2" id="KW-0238">DNA-binding</keyword>
<proteinExistence type="predicted"/>
<dbReference type="Pfam" id="PF00440">
    <property type="entry name" value="TetR_N"/>
    <property type="match status" value="1"/>
</dbReference>
<organism evidence="4 5">
    <name type="scientific">Tateyamaria armeniaca</name>
    <dbReference type="NCBI Taxonomy" id="2518930"/>
    <lineage>
        <taxon>Bacteria</taxon>
        <taxon>Pseudomonadati</taxon>
        <taxon>Pseudomonadota</taxon>
        <taxon>Alphaproteobacteria</taxon>
        <taxon>Rhodobacterales</taxon>
        <taxon>Roseobacteraceae</taxon>
        <taxon>Tateyamaria</taxon>
    </lineage>
</organism>
<dbReference type="EMBL" id="JBHDIY010000002">
    <property type="protein sequence ID" value="MFL4470252.1"/>
    <property type="molecule type" value="Genomic_DNA"/>
</dbReference>
<name>A0ABW8UTJ6_9RHOB</name>
<dbReference type="Gene3D" id="1.10.357.10">
    <property type="entry name" value="Tetracycline Repressor, domain 2"/>
    <property type="match status" value="1"/>
</dbReference>
<dbReference type="Proteomes" id="UP001627408">
    <property type="component" value="Unassembled WGS sequence"/>
</dbReference>
<dbReference type="SUPFAM" id="SSF46689">
    <property type="entry name" value="Homeodomain-like"/>
    <property type="match status" value="1"/>
</dbReference>
<evidence type="ECO:0000256" key="2">
    <source>
        <dbReference type="PROSITE-ProRule" id="PRU00335"/>
    </source>
</evidence>
<sequence>MTKRRFSKQDWVQLGLAELSAKGAEAVKLEAICTAAGLTRGSFYHHFADHEAFLIALADTWFQTQTVDVATAIDPAADAVDQGAALTSAAMAIDYRLELGIREVARRLPAVNAIVQHTDQFRLDVITDLYRKRYGLDAATARSFAYLEYAAFSGIILLDPDMEPERQKMLAALYEASMDKVLGAGARP</sequence>
<feature type="DNA-binding region" description="H-T-H motif" evidence="2">
    <location>
        <begin position="28"/>
        <end position="47"/>
    </location>
</feature>
<comment type="caution">
    <text evidence="4">The sequence shown here is derived from an EMBL/GenBank/DDBJ whole genome shotgun (WGS) entry which is preliminary data.</text>
</comment>
<gene>
    <name evidence="4" type="ORF">ACERZ8_10330</name>
</gene>
<dbReference type="PROSITE" id="PS50977">
    <property type="entry name" value="HTH_TETR_2"/>
    <property type="match status" value="1"/>
</dbReference>
<accession>A0ABW8UTJ6</accession>
<evidence type="ECO:0000313" key="5">
    <source>
        <dbReference type="Proteomes" id="UP001627408"/>
    </source>
</evidence>
<dbReference type="RefSeq" id="WP_407592119.1">
    <property type="nucleotide sequence ID" value="NZ_JBHDIY010000002.1"/>
</dbReference>
<protein>
    <submittedName>
        <fullName evidence="4">TetR/AcrR family transcriptional regulator</fullName>
    </submittedName>
</protein>
<evidence type="ECO:0000313" key="4">
    <source>
        <dbReference type="EMBL" id="MFL4470252.1"/>
    </source>
</evidence>
<dbReference type="InterPro" id="IPR001647">
    <property type="entry name" value="HTH_TetR"/>
</dbReference>
<evidence type="ECO:0000259" key="3">
    <source>
        <dbReference type="PROSITE" id="PS50977"/>
    </source>
</evidence>
<keyword evidence="5" id="KW-1185">Reference proteome</keyword>
<feature type="domain" description="HTH tetR-type" evidence="3">
    <location>
        <begin position="5"/>
        <end position="65"/>
    </location>
</feature>
<reference evidence="4 5" key="1">
    <citation type="submission" date="2024-08" db="EMBL/GenBank/DDBJ databases">
        <title>Tateyamaria sp. nov., isolated from marine algae.</title>
        <authorList>
            <person name="Choi B.J."/>
            <person name="Kim J.M."/>
            <person name="Lee J.K."/>
            <person name="Choi D.G."/>
            <person name="Bayburt H."/>
            <person name="Baek J.H."/>
            <person name="Han D.M."/>
            <person name="Jeon C.O."/>
        </authorList>
    </citation>
    <scope>NUCLEOTIDE SEQUENCE [LARGE SCALE GENOMIC DNA]</scope>
    <source>
        <strain evidence="4 5">KMU-156</strain>
    </source>
</reference>